<dbReference type="GO" id="GO:0005975">
    <property type="term" value="P:carbohydrate metabolic process"/>
    <property type="evidence" value="ECO:0007669"/>
    <property type="project" value="InterPro"/>
</dbReference>
<dbReference type="GO" id="GO:0046872">
    <property type="term" value="F:metal ion binding"/>
    <property type="evidence" value="ECO:0007669"/>
    <property type="project" value="UniProtKB-KW"/>
</dbReference>
<feature type="transmembrane region" description="Helical" evidence="3">
    <location>
        <begin position="234"/>
        <end position="255"/>
    </location>
</feature>
<keyword evidence="3" id="KW-1133">Transmembrane helix</keyword>
<dbReference type="OrthoDB" id="407355at2759"/>
<dbReference type="Pfam" id="PF01522">
    <property type="entry name" value="Polysacc_deac_1"/>
    <property type="match status" value="1"/>
</dbReference>
<evidence type="ECO:0000256" key="1">
    <source>
        <dbReference type="ARBA" id="ARBA00022723"/>
    </source>
</evidence>
<organism evidence="5 6">
    <name type="scientific">Rozella allomycis (strain CSF55)</name>
    <dbReference type="NCBI Taxonomy" id="988480"/>
    <lineage>
        <taxon>Eukaryota</taxon>
        <taxon>Fungi</taxon>
        <taxon>Fungi incertae sedis</taxon>
        <taxon>Cryptomycota</taxon>
        <taxon>Cryptomycota incertae sedis</taxon>
        <taxon>Rozella</taxon>
    </lineage>
</organism>
<dbReference type="AlphaFoldDB" id="A0A075AZW5"/>
<proteinExistence type="predicted"/>
<dbReference type="STRING" id="988480.A0A075AZW5"/>
<dbReference type="InterPro" id="IPR011330">
    <property type="entry name" value="Glyco_hydro/deAcase_b/a-brl"/>
</dbReference>
<dbReference type="InterPro" id="IPR050248">
    <property type="entry name" value="Polysacc_deacetylase_ArnD"/>
</dbReference>
<dbReference type="OMA" id="VLFHNNA"/>
<dbReference type="InterPro" id="IPR002509">
    <property type="entry name" value="NODB_dom"/>
</dbReference>
<keyword evidence="6" id="KW-1185">Reference proteome</keyword>
<dbReference type="CDD" id="cd10917">
    <property type="entry name" value="CE4_NodB_like_6s_7s"/>
    <property type="match status" value="1"/>
</dbReference>
<dbReference type="Proteomes" id="UP000030755">
    <property type="component" value="Unassembled WGS sequence"/>
</dbReference>
<dbReference type="EMBL" id="KE560749">
    <property type="protein sequence ID" value="EPZ35818.1"/>
    <property type="molecule type" value="Genomic_DNA"/>
</dbReference>
<keyword evidence="1" id="KW-0479">Metal-binding</keyword>
<dbReference type="GO" id="GO:0004099">
    <property type="term" value="F:chitin deacetylase activity"/>
    <property type="evidence" value="ECO:0007669"/>
    <property type="project" value="UniProtKB-ARBA"/>
</dbReference>
<dbReference type="PANTHER" id="PTHR10587:SF133">
    <property type="entry name" value="CHITIN DEACETYLASE 1-RELATED"/>
    <property type="match status" value="1"/>
</dbReference>
<keyword evidence="3" id="KW-0472">Membrane</keyword>
<dbReference type="GO" id="GO:0016020">
    <property type="term" value="C:membrane"/>
    <property type="evidence" value="ECO:0007669"/>
    <property type="project" value="TreeGrafter"/>
</dbReference>
<name>A0A075AZW5_ROZAC</name>
<evidence type="ECO:0000313" key="6">
    <source>
        <dbReference type="Proteomes" id="UP000030755"/>
    </source>
</evidence>
<evidence type="ECO:0000313" key="5">
    <source>
        <dbReference type="EMBL" id="EPZ35818.1"/>
    </source>
</evidence>
<dbReference type="SUPFAM" id="SSF88713">
    <property type="entry name" value="Glycoside hydrolase/deacetylase"/>
    <property type="match status" value="1"/>
</dbReference>
<protein>
    <submittedName>
        <fullName evidence="5">Polysaccharide deacetylase domain-containing protein</fullName>
    </submittedName>
</protein>
<reference evidence="5 6" key="1">
    <citation type="journal article" date="2013" name="Curr. Biol.">
        <title>Shared signatures of parasitism and phylogenomics unite Cryptomycota and microsporidia.</title>
        <authorList>
            <person name="James T.Y."/>
            <person name="Pelin A."/>
            <person name="Bonen L."/>
            <person name="Ahrendt S."/>
            <person name="Sain D."/>
            <person name="Corradi N."/>
            <person name="Stajich J.E."/>
        </authorList>
    </citation>
    <scope>NUCLEOTIDE SEQUENCE [LARGE SCALE GENOMIC DNA]</scope>
    <source>
        <strain evidence="5 6">CSF55</strain>
    </source>
</reference>
<gene>
    <name evidence="5" type="ORF">O9G_004903</name>
</gene>
<dbReference type="GO" id="GO:0009272">
    <property type="term" value="P:fungal-type cell wall biogenesis"/>
    <property type="evidence" value="ECO:0007669"/>
    <property type="project" value="UniProtKB-ARBA"/>
</dbReference>
<feature type="domain" description="NodB homology" evidence="4">
    <location>
        <begin position="29"/>
        <end position="210"/>
    </location>
</feature>
<accession>A0A075AZW5</accession>
<keyword evidence="3" id="KW-0812">Transmembrane</keyword>
<evidence type="ECO:0000256" key="2">
    <source>
        <dbReference type="ARBA" id="ARBA00022801"/>
    </source>
</evidence>
<sequence>MSAHKALITSSTAYPPDDRGLFSVCLGSKNIAITFDDGPNPTSTPKVLDELKARKVKATFAVLGSLVQQNPSIAKRIIDEGHQIISHSWSHINYTTLSEAAIIDDLSKTRQVIKEATGYEVKYFRFPYGAYNSSTVDIVANQGYRMILWNVDSMDWSYLNPQKTTNSTLQQIKAAAPISPILLMHDIHIETANTMPVLLPELQKLSISFLNAEECVGLSEPKAQPGSQSESVNLHAGIPLISAIVFGALIIRYMFN</sequence>
<dbReference type="PANTHER" id="PTHR10587">
    <property type="entry name" value="GLYCOSYL TRANSFERASE-RELATED"/>
    <property type="match status" value="1"/>
</dbReference>
<evidence type="ECO:0000256" key="3">
    <source>
        <dbReference type="SAM" id="Phobius"/>
    </source>
</evidence>
<evidence type="ECO:0000259" key="4">
    <source>
        <dbReference type="PROSITE" id="PS51677"/>
    </source>
</evidence>
<dbReference type="PROSITE" id="PS51677">
    <property type="entry name" value="NODB"/>
    <property type="match status" value="1"/>
</dbReference>
<keyword evidence="2" id="KW-0378">Hydrolase</keyword>
<dbReference type="HOGENOM" id="CLU_021264_0_2_1"/>
<dbReference type="Gene3D" id="3.20.20.370">
    <property type="entry name" value="Glycoside hydrolase/deacetylase"/>
    <property type="match status" value="1"/>
</dbReference>